<feature type="transmembrane region" description="Helical" evidence="6">
    <location>
        <begin position="328"/>
        <end position="347"/>
    </location>
</feature>
<dbReference type="PANTHER" id="PTHR23501:SF193">
    <property type="entry name" value="MULTIDRUG TRANSPORTER, PUTATIVE (AFU_ORTHOLOGUE AFUA_8G00940)-RELATED"/>
    <property type="match status" value="1"/>
</dbReference>
<dbReference type="PANTHER" id="PTHR23501">
    <property type="entry name" value="MAJOR FACILITATOR SUPERFAMILY"/>
    <property type="match status" value="1"/>
</dbReference>
<comment type="caution">
    <text evidence="9">The sequence shown here is derived from an EMBL/GenBank/DDBJ whole genome shotgun (WGS) entry which is preliminary data.</text>
</comment>
<dbReference type="InterPro" id="IPR020846">
    <property type="entry name" value="MFS_dom"/>
</dbReference>
<dbReference type="Gene3D" id="1.20.1250.20">
    <property type="entry name" value="MFS general substrate transporter like domains"/>
    <property type="match status" value="1"/>
</dbReference>
<comment type="similarity">
    <text evidence="2">Belongs to the major facilitator superfamily. TCR/Tet family.</text>
</comment>
<protein>
    <recommendedName>
        <fullName evidence="8">Major facilitator superfamily (MFS) profile domain-containing protein</fullName>
    </recommendedName>
</protein>
<evidence type="ECO:0000313" key="9">
    <source>
        <dbReference type="EMBL" id="EXJ93981.1"/>
    </source>
</evidence>
<feature type="transmembrane region" description="Helical" evidence="6">
    <location>
        <begin position="229"/>
        <end position="251"/>
    </location>
</feature>
<dbReference type="EMBL" id="AMWN01000002">
    <property type="protein sequence ID" value="EXJ93981.1"/>
    <property type="molecule type" value="Genomic_DNA"/>
</dbReference>
<keyword evidence="10" id="KW-1185">Reference proteome</keyword>
<keyword evidence="5 6" id="KW-0472">Membrane</keyword>
<dbReference type="SUPFAM" id="SSF103473">
    <property type="entry name" value="MFS general substrate transporter"/>
    <property type="match status" value="1"/>
</dbReference>
<organism evidence="9 10">
    <name type="scientific">Capronia coronata CBS 617.96</name>
    <dbReference type="NCBI Taxonomy" id="1182541"/>
    <lineage>
        <taxon>Eukaryota</taxon>
        <taxon>Fungi</taxon>
        <taxon>Dikarya</taxon>
        <taxon>Ascomycota</taxon>
        <taxon>Pezizomycotina</taxon>
        <taxon>Eurotiomycetes</taxon>
        <taxon>Chaetothyriomycetidae</taxon>
        <taxon>Chaetothyriales</taxon>
        <taxon>Herpotrichiellaceae</taxon>
        <taxon>Capronia</taxon>
    </lineage>
</organism>
<feature type="transmembrane region" description="Helical" evidence="6">
    <location>
        <begin position="81"/>
        <end position="105"/>
    </location>
</feature>
<proteinExistence type="inferred from homology"/>
<dbReference type="GO" id="GO:0005886">
    <property type="term" value="C:plasma membrane"/>
    <property type="evidence" value="ECO:0007669"/>
    <property type="project" value="TreeGrafter"/>
</dbReference>
<dbReference type="eggNOG" id="KOG0254">
    <property type="taxonomic scope" value="Eukaryota"/>
</dbReference>
<feature type="transmembrane region" description="Helical" evidence="6">
    <location>
        <begin position="196"/>
        <end position="217"/>
    </location>
</feature>
<keyword evidence="3 6" id="KW-0812">Transmembrane</keyword>
<feature type="transmembrane region" description="Helical" evidence="6">
    <location>
        <begin position="126"/>
        <end position="147"/>
    </location>
</feature>
<evidence type="ECO:0000256" key="4">
    <source>
        <dbReference type="ARBA" id="ARBA00022989"/>
    </source>
</evidence>
<evidence type="ECO:0000256" key="7">
    <source>
        <dbReference type="SAM" id="SignalP"/>
    </source>
</evidence>
<accession>W9YXI4</accession>
<dbReference type="Proteomes" id="UP000019484">
    <property type="component" value="Unassembled WGS sequence"/>
</dbReference>
<keyword evidence="4 6" id="KW-1133">Transmembrane helix</keyword>
<dbReference type="InterPro" id="IPR011701">
    <property type="entry name" value="MFS"/>
</dbReference>
<feature type="transmembrane region" description="Helical" evidence="6">
    <location>
        <begin position="159"/>
        <end position="176"/>
    </location>
</feature>
<name>W9YXI4_9EURO</name>
<feature type="domain" description="Major facilitator superfamily (MFS) profile" evidence="8">
    <location>
        <begin position="1"/>
        <end position="383"/>
    </location>
</feature>
<evidence type="ECO:0000256" key="5">
    <source>
        <dbReference type="ARBA" id="ARBA00023136"/>
    </source>
</evidence>
<dbReference type="OrthoDB" id="10021397at2759"/>
<dbReference type="GO" id="GO:0022857">
    <property type="term" value="F:transmembrane transporter activity"/>
    <property type="evidence" value="ECO:0007669"/>
    <property type="project" value="InterPro"/>
</dbReference>
<feature type="transmembrane region" description="Helical" evidence="6">
    <location>
        <begin position="263"/>
        <end position="284"/>
    </location>
</feature>
<evidence type="ECO:0000259" key="8">
    <source>
        <dbReference type="PROSITE" id="PS50850"/>
    </source>
</evidence>
<feature type="chain" id="PRO_5004934707" description="Major facilitator superfamily (MFS) profile domain-containing protein" evidence="7">
    <location>
        <begin position="17"/>
        <end position="445"/>
    </location>
</feature>
<keyword evidence="7" id="KW-0732">Signal</keyword>
<feature type="signal peptide" evidence="7">
    <location>
        <begin position="1"/>
        <end position="16"/>
    </location>
</feature>
<dbReference type="PROSITE" id="PS50850">
    <property type="entry name" value="MFS"/>
    <property type="match status" value="1"/>
</dbReference>
<comment type="subcellular location">
    <subcellularLocation>
        <location evidence="1">Membrane</location>
        <topology evidence="1">Multi-pass membrane protein</topology>
    </subcellularLocation>
</comment>
<dbReference type="STRING" id="1182541.W9YXI4"/>
<dbReference type="InterPro" id="IPR036259">
    <property type="entry name" value="MFS_trans_sf"/>
</dbReference>
<dbReference type="Pfam" id="PF07690">
    <property type="entry name" value="MFS_1"/>
    <property type="match status" value="1"/>
</dbReference>
<sequence>MMIFSVGSLVCALATSSKMLICGRAVQGAAGAGLVNGAFTVISAAAPPDKKPILIGIGMALSTVGQVVGPTIGGALTETVSWRWCFFINLPFSGLVLLILSLLPIPEQIEKKPFRSTWMTTVREELDLVGFALFAPACIMLLLAIIWGGNKYSWDSATIIGLFCGAGATAIVFALWEISRREKAMIPPTIIRKQLVFSGCIVNFLTMAANLTLSYYLPLWFQVVKGATPLMSGVMILPTAIAQSVGAGLAGKIVQVLRYCAPWAMFGTMVSSIGSGLMTTFVPSTSTGAWIGYQILVGTGRASVFQMPITAIQAFLPAKERALATSQVFFFQYLGGTIFLALAETIFTTSLRSSLHEDAPGVNAEAITEAGAAAVRSVVPKAELAGVLAAYNHAITHTFYLALAATSAAFFACFGLGWKKLPLGEPAEEESAGNLKKMESNTAAA</sequence>
<dbReference type="FunFam" id="1.20.1250.20:FF:000196">
    <property type="entry name" value="MFS toxin efflux pump (AflT)"/>
    <property type="match status" value="1"/>
</dbReference>
<evidence type="ECO:0000256" key="3">
    <source>
        <dbReference type="ARBA" id="ARBA00022692"/>
    </source>
</evidence>
<reference evidence="9 10" key="1">
    <citation type="submission" date="2013-03" db="EMBL/GenBank/DDBJ databases">
        <title>The Genome Sequence of Capronia coronata CBS 617.96.</title>
        <authorList>
            <consortium name="The Broad Institute Genomics Platform"/>
            <person name="Cuomo C."/>
            <person name="de Hoog S."/>
            <person name="Gorbushina A."/>
            <person name="Walker B."/>
            <person name="Young S.K."/>
            <person name="Zeng Q."/>
            <person name="Gargeya S."/>
            <person name="Fitzgerald M."/>
            <person name="Haas B."/>
            <person name="Abouelleil A."/>
            <person name="Allen A.W."/>
            <person name="Alvarado L."/>
            <person name="Arachchi H.M."/>
            <person name="Berlin A.M."/>
            <person name="Chapman S.B."/>
            <person name="Gainer-Dewar J."/>
            <person name="Goldberg J."/>
            <person name="Griggs A."/>
            <person name="Gujja S."/>
            <person name="Hansen M."/>
            <person name="Howarth C."/>
            <person name="Imamovic A."/>
            <person name="Ireland A."/>
            <person name="Larimer J."/>
            <person name="McCowan C."/>
            <person name="Murphy C."/>
            <person name="Pearson M."/>
            <person name="Poon T.W."/>
            <person name="Priest M."/>
            <person name="Roberts A."/>
            <person name="Saif S."/>
            <person name="Shea T."/>
            <person name="Sisk P."/>
            <person name="Sykes S."/>
            <person name="Wortman J."/>
            <person name="Nusbaum C."/>
            <person name="Birren B."/>
        </authorList>
    </citation>
    <scope>NUCLEOTIDE SEQUENCE [LARGE SCALE GENOMIC DNA]</scope>
    <source>
        <strain evidence="9 10">CBS 617.96</strain>
    </source>
</reference>
<evidence type="ECO:0000313" key="10">
    <source>
        <dbReference type="Proteomes" id="UP000019484"/>
    </source>
</evidence>
<evidence type="ECO:0000256" key="6">
    <source>
        <dbReference type="SAM" id="Phobius"/>
    </source>
</evidence>
<dbReference type="RefSeq" id="XP_007721475.1">
    <property type="nucleotide sequence ID" value="XM_007723285.1"/>
</dbReference>
<dbReference type="Gene3D" id="1.20.1720.10">
    <property type="entry name" value="Multidrug resistance protein D"/>
    <property type="match status" value="1"/>
</dbReference>
<evidence type="ECO:0000256" key="2">
    <source>
        <dbReference type="ARBA" id="ARBA00007520"/>
    </source>
</evidence>
<feature type="transmembrane region" description="Helical" evidence="6">
    <location>
        <begin position="290"/>
        <end position="316"/>
    </location>
</feature>
<gene>
    <name evidence="9" type="ORF">A1O1_02374</name>
</gene>
<evidence type="ECO:0000256" key="1">
    <source>
        <dbReference type="ARBA" id="ARBA00004141"/>
    </source>
</evidence>
<dbReference type="GeneID" id="19157274"/>
<dbReference type="HOGENOM" id="CLU_000960_22_1_1"/>
<dbReference type="AlphaFoldDB" id="W9YXI4"/>
<feature type="transmembrane region" description="Helical" evidence="6">
    <location>
        <begin position="29"/>
        <end position="46"/>
    </location>
</feature>
<feature type="transmembrane region" description="Helical" evidence="6">
    <location>
        <begin position="399"/>
        <end position="418"/>
    </location>
</feature>
<feature type="transmembrane region" description="Helical" evidence="6">
    <location>
        <begin position="53"/>
        <end position="75"/>
    </location>
</feature>